<evidence type="ECO:0000313" key="1">
    <source>
        <dbReference type="EMBL" id="KAJ1123803.1"/>
    </source>
</evidence>
<reference evidence="1" key="1">
    <citation type="journal article" date="2022" name="bioRxiv">
        <title>Sequencing and chromosome-scale assembly of the giantPleurodeles waltlgenome.</title>
        <authorList>
            <person name="Brown T."/>
            <person name="Elewa A."/>
            <person name="Iarovenko S."/>
            <person name="Subramanian E."/>
            <person name="Araus A.J."/>
            <person name="Petzold A."/>
            <person name="Susuki M."/>
            <person name="Suzuki K.-i.T."/>
            <person name="Hayashi T."/>
            <person name="Toyoda A."/>
            <person name="Oliveira C."/>
            <person name="Osipova E."/>
            <person name="Leigh N.D."/>
            <person name="Simon A."/>
            <person name="Yun M.H."/>
        </authorList>
    </citation>
    <scope>NUCLEOTIDE SEQUENCE</scope>
    <source>
        <strain evidence="1">20211129_DDA</strain>
        <tissue evidence="1">Liver</tissue>
    </source>
</reference>
<sequence length="128" mass="13627">MINGPICCTKSTKRRTRGNEDAGRGAVGAAGQANHSHNLRVRELGVALHCLRCFGPQEQVSGAPGAGGKETRTEALCPMHASGIHTGIHRTVEQSRAAGSCQVVSWDLGLELCRERSHPTLLPSTVRH</sequence>
<gene>
    <name evidence="1" type="ORF">NDU88_002270</name>
</gene>
<dbReference type="AlphaFoldDB" id="A0AAV7P677"/>
<name>A0AAV7P677_PLEWA</name>
<dbReference type="EMBL" id="JANPWB010000011">
    <property type="protein sequence ID" value="KAJ1123803.1"/>
    <property type="molecule type" value="Genomic_DNA"/>
</dbReference>
<evidence type="ECO:0000313" key="2">
    <source>
        <dbReference type="Proteomes" id="UP001066276"/>
    </source>
</evidence>
<comment type="caution">
    <text evidence="1">The sequence shown here is derived from an EMBL/GenBank/DDBJ whole genome shotgun (WGS) entry which is preliminary data.</text>
</comment>
<organism evidence="1 2">
    <name type="scientific">Pleurodeles waltl</name>
    <name type="common">Iberian ribbed newt</name>
    <dbReference type="NCBI Taxonomy" id="8319"/>
    <lineage>
        <taxon>Eukaryota</taxon>
        <taxon>Metazoa</taxon>
        <taxon>Chordata</taxon>
        <taxon>Craniata</taxon>
        <taxon>Vertebrata</taxon>
        <taxon>Euteleostomi</taxon>
        <taxon>Amphibia</taxon>
        <taxon>Batrachia</taxon>
        <taxon>Caudata</taxon>
        <taxon>Salamandroidea</taxon>
        <taxon>Salamandridae</taxon>
        <taxon>Pleurodelinae</taxon>
        <taxon>Pleurodeles</taxon>
    </lineage>
</organism>
<protein>
    <submittedName>
        <fullName evidence="1">Uncharacterized protein</fullName>
    </submittedName>
</protein>
<keyword evidence="2" id="KW-1185">Reference proteome</keyword>
<proteinExistence type="predicted"/>
<accession>A0AAV7P677</accession>
<dbReference type="Proteomes" id="UP001066276">
    <property type="component" value="Chromosome 7"/>
</dbReference>